<keyword evidence="3" id="KW-0472">Membrane</keyword>
<name>A0A7W2ATM1_9BACL</name>
<reference evidence="5 6" key="1">
    <citation type="submission" date="2020-07" db="EMBL/GenBank/DDBJ databases">
        <title>Thermoactinomyces phylogeny.</title>
        <authorList>
            <person name="Dunlap C."/>
        </authorList>
    </citation>
    <scope>NUCLEOTIDE SEQUENCE [LARGE SCALE GENOMIC DNA]</scope>
    <source>
        <strain evidence="5 6">AMNI-1</strain>
    </source>
</reference>
<organism evidence="5 6">
    <name type="scientific">Thermoactinomyces mirandus</name>
    <dbReference type="NCBI Taxonomy" id="2756294"/>
    <lineage>
        <taxon>Bacteria</taxon>
        <taxon>Bacillati</taxon>
        <taxon>Bacillota</taxon>
        <taxon>Bacilli</taxon>
        <taxon>Bacillales</taxon>
        <taxon>Thermoactinomycetaceae</taxon>
        <taxon>Thermoactinomyces</taxon>
    </lineage>
</organism>
<dbReference type="RefSeq" id="WP_181742141.1">
    <property type="nucleotide sequence ID" value="NZ_JACEOL010000065.1"/>
</dbReference>
<dbReference type="PROSITE" id="PS50887">
    <property type="entry name" value="GGDEF"/>
    <property type="match status" value="1"/>
</dbReference>
<dbReference type="InterPro" id="IPR024615">
    <property type="entry name" value="CRISPR-assoc_Cmr2_N"/>
</dbReference>
<dbReference type="Proteomes" id="UP000538292">
    <property type="component" value="Unassembled WGS sequence"/>
</dbReference>
<evidence type="ECO:0000313" key="6">
    <source>
        <dbReference type="Proteomes" id="UP000538292"/>
    </source>
</evidence>
<evidence type="ECO:0000259" key="4">
    <source>
        <dbReference type="PROSITE" id="PS50887"/>
    </source>
</evidence>
<dbReference type="GO" id="GO:0000166">
    <property type="term" value="F:nucleotide binding"/>
    <property type="evidence" value="ECO:0007669"/>
    <property type="project" value="UniProtKB-KW"/>
</dbReference>
<dbReference type="AlphaFoldDB" id="A0A7W2ATM1"/>
<dbReference type="InterPro" id="IPR000160">
    <property type="entry name" value="GGDEF_dom"/>
</dbReference>
<keyword evidence="6" id="KW-1185">Reference proteome</keyword>
<feature type="transmembrane region" description="Helical" evidence="3">
    <location>
        <begin position="26"/>
        <end position="45"/>
    </location>
</feature>
<dbReference type="Pfam" id="PF12469">
    <property type="entry name" value="Cmr2_N"/>
    <property type="match status" value="1"/>
</dbReference>
<proteinExistence type="predicted"/>
<accession>A0A7W2ATM1</accession>
<dbReference type="Pfam" id="PF22335">
    <property type="entry name" value="Cas10-Cmr2_palm2"/>
    <property type="match status" value="1"/>
</dbReference>
<keyword evidence="1" id="KW-0547">Nucleotide-binding</keyword>
<evidence type="ECO:0000256" key="2">
    <source>
        <dbReference type="ARBA" id="ARBA00023118"/>
    </source>
</evidence>
<dbReference type="Gene3D" id="3.30.70.2220">
    <property type="entry name" value="CRISPR-Cas system, Cmr2 subunit, D1 domain, cysteine cluster"/>
    <property type="match status" value="1"/>
</dbReference>
<gene>
    <name evidence="5" type="primary">cas10</name>
    <name evidence="5" type="ORF">H2C83_15470</name>
</gene>
<keyword evidence="2" id="KW-0051">Antiviral defense</keyword>
<dbReference type="InterPro" id="IPR038242">
    <property type="entry name" value="Cmr2_N"/>
</dbReference>
<dbReference type="NCBIfam" id="TIGR02577">
    <property type="entry name" value="cas_TM1794_Cmr2"/>
    <property type="match status" value="1"/>
</dbReference>
<keyword evidence="3" id="KW-0812">Transmembrane</keyword>
<dbReference type="EMBL" id="JACEOL010000065">
    <property type="protein sequence ID" value="MBA4603666.1"/>
    <property type="molecule type" value="Genomic_DNA"/>
</dbReference>
<dbReference type="InterPro" id="IPR054767">
    <property type="entry name" value="Cas10-Cmr2_palm2"/>
</dbReference>
<keyword evidence="3" id="KW-1133">Transmembrane helix</keyword>
<evidence type="ECO:0000256" key="1">
    <source>
        <dbReference type="ARBA" id="ARBA00022741"/>
    </source>
</evidence>
<dbReference type="InterPro" id="IPR043128">
    <property type="entry name" value="Rev_trsase/Diguanyl_cyclase"/>
</dbReference>
<dbReference type="Gene3D" id="3.30.70.270">
    <property type="match status" value="1"/>
</dbReference>
<feature type="domain" description="GGDEF" evidence="4">
    <location>
        <begin position="348"/>
        <end position="482"/>
    </location>
</feature>
<protein>
    <submittedName>
        <fullName evidence="5">Type III-B CRISPR-associated protein Cas10/Cmr2</fullName>
    </submittedName>
</protein>
<evidence type="ECO:0000256" key="3">
    <source>
        <dbReference type="SAM" id="Phobius"/>
    </source>
</evidence>
<evidence type="ECO:0000313" key="5">
    <source>
        <dbReference type="EMBL" id="MBA4603666.1"/>
    </source>
</evidence>
<dbReference type="GO" id="GO:0051607">
    <property type="term" value="P:defense response to virus"/>
    <property type="evidence" value="ECO:0007669"/>
    <property type="project" value="UniProtKB-KW"/>
</dbReference>
<sequence>MSNKIIHFSIGPVQGFIAESRRTRDLLSSSFLLSYLAGCAMAYVMDHGGTVVFPKVDDDLLVQAIRQEGKVQEKPFIGSLPNRFKASVPADFDSGQCEDAVRKAWKKIADAVWELTVAKVRHRGRNTREIWDRQVENWWELTWVIAKEPSVLDYRKYWRDYIPSDEPGDKCTLVPRLQELSGYVRARERDKQKTFWDCLRETISKEYPLDLGDKERLSAIGMIKRFFPHVAEEAIGWSWEDEALHFPSVKYIAAHPGMIRALEKCPEMAEAYGKEAKKSGIYSVSLKEHFPFLQAKAKENDANTFISLDAAAFYPNELEVLIEEKKVPKYLLDYLNNLIKEMGQPFSRYYALLMMDGDRLGNLLRNRDEVKVSKALSVFCDGLEKDIRDHYEGVTIYAGGDDVMAMFPMDRALDAAVDLSQRYKKSFNEVFHEVIQEATSSAAILFAHYKVPLRDVLNEGRRLLDDIAKAKTGRDSLAMGIWTSSGMSVTWSAPWDTIIKEKETNRTVFDEIMASLQGKRETLLSNSFLYKLQSVYEPMPLLGENHKEKIKRLVTADYIRILRPENDLLKKEAEEQIEWLLQVCFVAKRKVKGKDVVIEQTDQFETDGALLAKFLAQERIGEHE</sequence>
<comment type="caution">
    <text evidence="5">The sequence shown here is derived from an EMBL/GenBank/DDBJ whole genome shotgun (WGS) entry which is preliminary data.</text>
</comment>
<dbReference type="InterPro" id="IPR013407">
    <property type="entry name" value="CRISPR-assoc_prot_Cmr2"/>
</dbReference>